<dbReference type="RefSeq" id="WP_043117304.1">
    <property type="nucleotide sequence ID" value="NZ_MPQG01000010.1"/>
</dbReference>
<name>A0A0B0HCA7_SOVGS</name>
<dbReference type="SUPFAM" id="SSF51197">
    <property type="entry name" value="Clavaminate synthase-like"/>
    <property type="match status" value="1"/>
</dbReference>
<accession>A0A0B0HCA7</accession>
<organism evidence="5 7">
    <name type="scientific">Solemya velum gill symbiont</name>
    <dbReference type="NCBI Taxonomy" id="2340"/>
    <lineage>
        <taxon>Bacteria</taxon>
        <taxon>Pseudomonadati</taxon>
        <taxon>Pseudomonadota</taxon>
        <taxon>Gammaproteobacteria</taxon>
        <taxon>sulfur-oxidizing symbionts</taxon>
    </lineage>
</organism>
<gene>
    <name evidence="5" type="primary">tauD1</name>
    <name evidence="6" type="ORF">BOV88_07715</name>
    <name evidence="5" type="ORF">JV46_05100</name>
</gene>
<dbReference type="AlphaFoldDB" id="A0A0B0HCA7"/>
<dbReference type="GO" id="GO:0016706">
    <property type="term" value="F:2-oxoglutarate-dependent dioxygenase activity"/>
    <property type="evidence" value="ECO:0007669"/>
    <property type="project" value="UniProtKB-ARBA"/>
</dbReference>
<dbReference type="eggNOG" id="COG2175">
    <property type="taxonomic scope" value="Bacteria"/>
</dbReference>
<dbReference type="PANTHER" id="PTHR10696:SF56">
    <property type="entry name" value="TAUD_TFDA-LIKE DOMAIN-CONTAINING PROTEIN"/>
    <property type="match status" value="1"/>
</dbReference>
<proteinExistence type="predicted"/>
<dbReference type="InterPro" id="IPR003819">
    <property type="entry name" value="TauD/TfdA-like"/>
</dbReference>
<comment type="caution">
    <text evidence="5">The sequence shown here is derived from an EMBL/GenBank/DDBJ whole genome shotgun (WGS) entry which is preliminary data.</text>
</comment>
<keyword evidence="7" id="KW-1185">Reference proteome</keyword>
<reference evidence="6 8" key="2">
    <citation type="submission" date="2016-11" db="EMBL/GenBank/DDBJ databases">
        <title>Mixed transmission modes and dynamic genome evolution in an obligate animal-bacterial symbiosis.</title>
        <authorList>
            <person name="Russell S.L."/>
            <person name="Corbett-Detig R.B."/>
            <person name="Cavanaugh C.M."/>
        </authorList>
    </citation>
    <scope>NUCLEOTIDE SEQUENCE [LARGE SCALE GENOMIC DNA]</scope>
    <source>
        <strain evidence="6">MA-KB16</strain>
    </source>
</reference>
<evidence type="ECO:0000256" key="3">
    <source>
        <dbReference type="ARBA" id="ARBA00023194"/>
    </source>
</evidence>
<dbReference type="Proteomes" id="UP000030856">
    <property type="component" value="Unassembled WGS sequence"/>
</dbReference>
<dbReference type="GeneID" id="86991884"/>
<keyword evidence="3" id="KW-0045">Antibiotic biosynthesis</keyword>
<dbReference type="InterPro" id="IPR050411">
    <property type="entry name" value="AlphaKG_dependent_hydroxylases"/>
</dbReference>
<reference evidence="5 7" key="1">
    <citation type="journal article" date="2014" name="BMC Genomics">
        <title>The genome of the intracellular bacterium of the coastal bivalve, Solemya velum: a blueprint for thriving in and out of symbiosis.</title>
        <authorList>
            <person name="Dmytrenko O."/>
            <person name="Russell S.L."/>
            <person name="Loo W.T."/>
            <person name="Fontanez K.M."/>
            <person name="Liao L."/>
            <person name="Roeselers G."/>
            <person name="Sharma R."/>
            <person name="Stewart F.J."/>
            <person name="Newton I.L."/>
            <person name="Woyke T."/>
            <person name="Wu D."/>
            <person name="Lang J.M."/>
            <person name="Eisen J.A."/>
            <person name="Cavanaugh C.M."/>
        </authorList>
    </citation>
    <scope>NUCLEOTIDE SEQUENCE [LARGE SCALE GENOMIC DNA]</scope>
    <source>
        <strain evidence="5 7">WH</strain>
    </source>
</reference>
<evidence type="ECO:0000256" key="2">
    <source>
        <dbReference type="ARBA" id="ARBA00023002"/>
    </source>
</evidence>
<dbReference type="STRING" id="2340.JV46_05100"/>
<sequence length="357" mass="40578">MHSFNCAAAWTVSQLEEDTSWIHVLSEPHQNELKNALLQFKESVATNGLAQKVREGTLLPSKDNFILPTLGPLLEQAQLDLEEGCGVVLFQNFPLDCSEDDSRLMYGGMLSYIGTPQPQTVMGELLQPIQDEGQANLYERRGSKHHLGLPVHNDGCDVVGFLCRRTPLSGGETILASAVAIHNEMLRTCPDQLTILYQDFANAWQDYMYPEGRNTEATTLPRTWSAPVFSERDGEICCRYSRFYTDRAQNFPGVAQMSESQIDALDTFDRYINDKENWQYRRHFQEGDVMFVNNHVLLHSRTEFINGEELHNQRQLYRAWMAVPNSRPLAESMKVFFGNVEPGSQRGGVKKEFMTVS</sequence>
<evidence type="ECO:0000259" key="4">
    <source>
        <dbReference type="Pfam" id="PF02668"/>
    </source>
</evidence>
<evidence type="ECO:0000313" key="8">
    <source>
        <dbReference type="Proteomes" id="UP000190962"/>
    </source>
</evidence>
<keyword evidence="2" id="KW-0560">Oxidoreductase</keyword>
<evidence type="ECO:0000313" key="6">
    <source>
        <dbReference type="EMBL" id="OOY34811.1"/>
    </source>
</evidence>
<dbReference type="GO" id="GO:0017000">
    <property type="term" value="P:antibiotic biosynthetic process"/>
    <property type="evidence" value="ECO:0007669"/>
    <property type="project" value="UniProtKB-KW"/>
</dbReference>
<dbReference type="Gene3D" id="3.60.130.10">
    <property type="entry name" value="Clavaminate synthase-like"/>
    <property type="match status" value="1"/>
</dbReference>
<dbReference type="EMBL" id="JRAA01000002">
    <property type="protein sequence ID" value="KHF25076.1"/>
    <property type="molecule type" value="Genomic_DNA"/>
</dbReference>
<dbReference type="OrthoDB" id="753054at2"/>
<dbReference type="EMBL" id="MPNX01000010">
    <property type="protein sequence ID" value="OOY34811.1"/>
    <property type="molecule type" value="Genomic_DNA"/>
</dbReference>
<dbReference type="Pfam" id="PF02668">
    <property type="entry name" value="TauD"/>
    <property type="match status" value="1"/>
</dbReference>
<evidence type="ECO:0000313" key="5">
    <source>
        <dbReference type="EMBL" id="KHF25076.1"/>
    </source>
</evidence>
<protein>
    <submittedName>
        <fullName evidence="5">Taurine catabolism dioxygenase TauD</fullName>
    </submittedName>
</protein>
<comment type="cofactor">
    <cofactor evidence="1">
        <name>Fe(2+)</name>
        <dbReference type="ChEBI" id="CHEBI:29033"/>
    </cofactor>
</comment>
<evidence type="ECO:0000313" key="7">
    <source>
        <dbReference type="Proteomes" id="UP000030856"/>
    </source>
</evidence>
<dbReference type="Proteomes" id="UP000190962">
    <property type="component" value="Unassembled WGS sequence"/>
</dbReference>
<dbReference type="InterPro" id="IPR042098">
    <property type="entry name" value="TauD-like_sf"/>
</dbReference>
<keyword evidence="5" id="KW-0223">Dioxygenase</keyword>
<feature type="domain" description="TauD/TfdA-like" evidence="4">
    <location>
        <begin position="62"/>
        <end position="320"/>
    </location>
</feature>
<dbReference type="PANTHER" id="PTHR10696">
    <property type="entry name" value="GAMMA-BUTYROBETAINE HYDROXYLASE-RELATED"/>
    <property type="match status" value="1"/>
</dbReference>
<evidence type="ECO:0000256" key="1">
    <source>
        <dbReference type="ARBA" id="ARBA00001954"/>
    </source>
</evidence>